<dbReference type="EMBL" id="CADDAV010000010">
    <property type="protein sequence ID" value="CAB0594702.1"/>
    <property type="molecule type" value="Genomic_DNA"/>
</dbReference>
<dbReference type="Proteomes" id="UP000480222">
    <property type="component" value="Unassembled WGS sequence"/>
</dbReference>
<dbReference type="InterPro" id="IPR058915">
    <property type="entry name" value="AcrVA2-like"/>
</dbReference>
<gene>
    <name evidence="1" type="ORF">CIP107547_00934</name>
</gene>
<evidence type="ECO:0000313" key="2">
    <source>
        <dbReference type="Proteomes" id="UP000480222"/>
    </source>
</evidence>
<reference evidence="1 2" key="1">
    <citation type="submission" date="2020-02" db="EMBL/GenBank/DDBJ databases">
        <authorList>
            <person name="Brisse S."/>
        </authorList>
    </citation>
    <scope>NUCLEOTIDE SEQUENCE [LARGE SCALE GENOMIC DNA]</scope>
    <source>
        <strain evidence="1">CIP107547</strain>
    </source>
</reference>
<dbReference type="AlphaFoldDB" id="A0A811G2M9"/>
<name>A0A811G2M9_CORDP</name>
<dbReference type="Pfam" id="PF26125">
    <property type="entry name" value="AcrVA2-like"/>
    <property type="match status" value="1"/>
</dbReference>
<comment type="caution">
    <text evidence="1">The sequence shown here is derived from an EMBL/GenBank/DDBJ whole genome shotgun (WGS) entry which is preliminary data.</text>
</comment>
<accession>A0A811G2M9</accession>
<dbReference type="RefSeq" id="WP_088263234.1">
    <property type="nucleotide sequence ID" value="NZ_MSIH01000003.1"/>
</dbReference>
<organism evidence="1 2">
    <name type="scientific">Corynebacterium diphtheriae</name>
    <dbReference type="NCBI Taxonomy" id="1717"/>
    <lineage>
        <taxon>Bacteria</taxon>
        <taxon>Bacillati</taxon>
        <taxon>Actinomycetota</taxon>
        <taxon>Actinomycetes</taxon>
        <taxon>Mycobacteriales</taxon>
        <taxon>Corynebacteriaceae</taxon>
        <taxon>Corynebacterium</taxon>
    </lineage>
</organism>
<evidence type="ECO:0000313" key="1">
    <source>
        <dbReference type="EMBL" id="CAB0594702.1"/>
    </source>
</evidence>
<proteinExistence type="predicted"/>
<protein>
    <submittedName>
        <fullName evidence="1">Uncharacterized protein</fullName>
    </submittedName>
</protein>
<sequence>MKIKDLPSLRGKISSQYNIYDPALAAQIDEMALWWITNDMCTLASGAAESLPEWSPTQAMPTPSGFMWIDGESPAVKSIITSEVAPIRAIGWTYNRDKDSITAITWYGEGSEFTEGLMFVFQASQIMTKRSKFEKMTPIPTRDGDEFAAVQFLGSIWLLSQQPGVAEEKTVNKSSRRNRGSGTKTQSPSAVRVINVRGGGHTGGHTSDSSGSGGERHLSVRFMVRGHWRQQACGPKHGQRKPLFIQPFMKGPDDAPVRPTVRKL</sequence>